<sequence length="63" mass="6643">MTIYQHPLAYLLGLEGVALLRAFAGEHGREFTHARFAEPGAGRAGPSGARLRPVTGDAREGAP</sequence>
<reference evidence="2 3" key="1">
    <citation type="submission" date="2021-01" db="EMBL/GenBank/DDBJ databases">
        <title>Whole genome shotgun sequence of Actinoplanes deccanensis NBRC 13994.</title>
        <authorList>
            <person name="Komaki H."/>
            <person name="Tamura T."/>
        </authorList>
    </citation>
    <scope>NUCLEOTIDE SEQUENCE [LARGE SCALE GENOMIC DNA]</scope>
    <source>
        <strain evidence="2 3">NBRC 13994</strain>
    </source>
</reference>
<gene>
    <name evidence="2" type="ORF">Ade02nite_33240</name>
</gene>
<evidence type="ECO:0000256" key="1">
    <source>
        <dbReference type="SAM" id="MobiDB-lite"/>
    </source>
</evidence>
<accession>A0ABQ3Y3V6</accession>
<evidence type="ECO:0000313" key="2">
    <source>
        <dbReference type="EMBL" id="GID74683.1"/>
    </source>
</evidence>
<organism evidence="2 3">
    <name type="scientific">Paractinoplanes deccanensis</name>
    <dbReference type="NCBI Taxonomy" id="113561"/>
    <lineage>
        <taxon>Bacteria</taxon>
        <taxon>Bacillati</taxon>
        <taxon>Actinomycetota</taxon>
        <taxon>Actinomycetes</taxon>
        <taxon>Micromonosporales</taxon>
        <taxon>Micromonosporaceae</taxon>
        <taxon>Paractinoplanes</taxon>
    </lineage>
</organism>
<protein>
    <submittedName>
        <fullName evidence="2">Uncharacterized protein</fullName>
    </submittedName>
</protein>
<feature type="compositionally biased region" description="Low complexity" evidence="1">
    <location>
        <begin position="39"/>
        <end position="53"/>
    </location>
</feature>
<comment type="caution">
    <text evidence="2">The sequence shown here is derived from an EMBL/GenBank/DDBJ whole genome shotgun (WGS) entry which is preliminary data.</text>
</comment>
<proteinExistence type="predicted"/>
<feature type="region of interest" description="Disordered" evidence="1">
    <location>
        <begin position="37"/>
        <end position="63"/>
    </location>
</feature>
<dbReference type="EMBL" id="BOMI01000064">
    <property type="protein sequence ID" value="GID74683.1"/>
    <property type="molecule type" value="Genomic_DNA"/>
</dbReference>
<dbReference type="Proteomes" id="UP000609879">
    <property type="component" value="Unassembled WGS sequence"/>
</dbReference>
<name>A0ABQ3Y3V6_9ACTN</name>
<keyword evidence="3" id="KW-1185">Reference proteome</keyword>
<evidence type="ECO:0000313" key="3">
    <source>
        <dbReference type="Proteomes" id="UP000609879"/>
    </source>
</evidence>